<evidence type="ECO:0000259" key="6">
    <source>
        <dbReference type="PROSITE" id="PS50103"/>
    </source>
</evidence>
<evidence type="ECO:0000313" key="7">
    <source>
        <dbReference type="EMBL" id="KAF0434654.1"/>
    </source>
</evidence>
<keyword evidence="8" id="KW-1185">Reference proteome</keyword>
<evidence type="ECO:0000256" key="3">
    <source>
        <dbReference type="ARBA" id="ARBA00022833"/>
    </source>
</evidence>
<dbReference type="PANTHER" id="PTHR46156:SF1">
    <property type="entry name" value="ZINC FINGER CCCH DOMAIN-CONTAINING PROTEIN 3"/>
    <property type="match status" value="1"/>
</dbReference>
<dbReference type="GO" id="GO:0005634">
    <property type="term" value="C:nucleus"/>
    <property type="evidence" value="ECO:0007669"/>
    <property type="project" value="TreeGrafter"/>
</dbReference>
<name>A0A8H4A526_GIGMA</name>
<evidence type="ECO:0000256" key="2">
    <source>
        <dbReference type="ARBA" id="ARBA00022771"/>
    </source>
</evidence>
<keyword evidence="1 4" id="KW-0479">Metal-binding</keyword>
<feature type="region of interest" description="Disordered" evidence="5">
    <location>
        <begin position="238"/>
        <end position="261"/>
    </location>
</feature>
<reference evidence="7 8" key="1">
    <citation type="journal article" date="2019" name="Environ. Microbiol.">
        <title>At the nexus of three kingdoms: the genome of the mycorrhizal fungus Gigaspora margarita provides insights into plant, endobacterial and fungal interactions.</title>
        <authorList>
            <person name="Venice F."/>
            <person name="Ghignone S."/>
            <person name="Salvioli di Fossalunga A."/>
            <person name="Amselem J."/>
            <person name="Novero M."/>
            <person name="Xianan X."/>
            <person name="Sedzielewska Toro K."/>
            <person name="Morin E."/>
            <person name="Lipzen A."/>
            <person name="Grigoriev I.V."/>
            <person name="Henrissat B."/>
            <person name="Martin F.M."/>
            <person name="Bonfante P."/>
        </authorList>
    </citation>
    <scope>NUCLEOTIDE SEQUENCE [LARGE SCALE GENOMIC DNA]</scope>
    <source>
        <strain evidence="7 8">BEG34</strain>
    </source>
</reference>
<feature type="zinc finger region" description="C3H1-type" evidence="4">
    <location>
        <begin position="123"/>
        <end position="151"/>
    </location>
</feature>
<dbReference type="PROSITE" id="PS50103">
    <property type="entry name" value="ZF_C3H1"/>
    <property type="match status" value="3"/>
</dbReference>
<organism evidence="7 8">
    <name type="scientific">Gigaspora margarita</name>
    <dbReference type="NCBI Taxonomy" id="4874"/>
    <lineage>
        <taxon>Eukaryota</taxon>
        <taxon>Fungi</taxon>
        <taxon>Fungi incertae sedis</taxon>
        <taxon>Mucoromycota</taxon>
        <taxon>Glomeromycotina</taxon>
        <taxon>Glomeromycetes</taxon>
        <taxon>Diversisporales</taxon>
        <taxon>Gigasporaceae</taxon>
        <taxon>Gigaspora</taxon>
    </lineage>
</organism>
<protein>
    <submittedName>
        <fullName evidence="7">CCCH zinc finger protein</fullName>
    </submittedName>
</protein>
<feature type="zinc finger region" description="C3H1-type" evidence="4">
    <location>
        <begin position="206"/>
        <end position="234"/>
    </location>
</feature>
<sequence>MPITWYFHRRYILKFKTFSVHSRMAYLNGQRNTADYIQVRHNQMIHRDVIKRRPAPSPTSQASRKLPLLKSKHRTIFPLAKAPFKTQNTNTLLKSKFKYISPHKYVRADIITKKKQGSSQMKNKSDKYCEYYLKYGLCKYKNSCRNKHDPARVAVCKDWLKDGTCKLNDKCHRQHILSPHVVPHCCHFQYGYCYNPECRYIHVHVNDNAPLCRAFVQDKYCEQGLDCKNKHNWSRFNTTRLSDDNSTTDTKDSGKRSRENDETIVERATKHRLNDKGKKVDEFAAGFDYIPFNN</sequence>
<dbReference type="AlphaFoldDB" id="A0A8H4A526"/>
<evidence type="ECO:0000256" key="5">
    <source>
        <dbReference type="SAM" id="MobiDB-lite"/>
    </source>
</evidence>
<feature type="domain" description="C3H1-type" evidence="6">
    <location>
        <begin position="206"/>
        <end position="234"/>
    </location>
</feature>
<feature type="compositionally biased region" description="Basic and acidic residues" evidence="5">
    <location>
        <begin position="249"/>
        <end position="261"/>
    </location>
</feature>
<dbReference type="SMART" id="SM00356">
    <property type="entry name" value="ZnF_C3H1"/>
    <property type="match status" value="4"/>
</dbReference>
<dbReference type="OrthoDB" id="410307at2759"/>
<gene>
    <name evidence="7" type="ORF">F8M41_004874</name>
</gene>
<evidence type="ECO:0000313" key="8">
    <source>
        <dbReference type="Proteomes" id="UP000439903"/>
    </source>
</evidence>
<dbReference type="GO" id="GO:0008270">
    <property type="term" value="F:zinc ion binding"/>
    <property type="evidence" value="ECO:0007669"/>
    <property type="project" value="UniProtKB-KW"/>
</dbReference>
<dbReference type="Pfam" id="PF00642">
    <property type="entry name" value="zf-CCCH"/>
    <property type="match status" value="1"/>
</dbReference>
<keyword evidence="3 4" id="KW-0862">Zinc</keyword>
<dbReference type="InterPro" id="IPR036855">
    <property type="entry name" value="Znf_CCCH_sf"/>
</dbReference>
<feature type="domain" description="C3H1-type" evidence="6">
    <location>
        <begin position="123"/>
        <end position="151"/>
    </location>
</feature>
<accession>A0A8H4A526</accession>
<feature type="zinc finger region" description="C3H1-type" evidence="4">
    <location>
        <begin position="155"/>
        <end position="178"/>
    </location>
</feature>
<comment type="caution">
    <text evidence="7">The sequence shown here is derived from an EMBL/GenBank/DDBJ whole genome shotgun (WGS) entry which is preliminary data.</text>
</comment>
<dbReference type="EMBL" id="WTPW01001452">
    <property type="protein sequence ID" value="KAF0434654.1"/>
    <property type="molecule type" value="Genomic_DNA"/>
</dbReference>
<keyword evidence="2 4" id="KW-0863">Zinc-finger</keyword>
<dbReference type="Gene3D" id="4.10.1000.10">
    <property type="entry name" value="Zinc finger, CCCH-type"/>
    <property type="match status" value="1"/>
</dbReference>
<dbReference type="SUPFAM" id="SSF90229">
    <property type="entry name" value="CCCH zinc finger"/>
    <property type="match status" value="1"/>
</dbReference>
<feature type="domain" description="C3H1-type" evidence="6">
    <location>
        <begin position="155"/>
        <end position="178"/>
    </location>
</feature>
<evidence type="ECO:0000256" key="4">
    <source>
        <dbReference type="PROSITE-ProRule" id="PRU00723"/>
    </source>
</evidence>
<dbReference type="InterPro" id="IPR000571">
    <property type="entry name" value="Znf_CCCH"/>
</dbReference>
<dbReference type="PANTHER" id="PTHR46156">
    <property type="entry name" value="CCCH ZINGC FINGER"/>
    <property type="match status" value="1"/>
</dbReference>
<dbReference type="Proteomes" id="UP000439903">
    <property type="component" value="Unassembled WGS sequence"/>
</dbReference>
<evidence type="ECO:0000256" key="1">
    <source>
        <dbReference type="ARBA" id="ARBA00022723"/>
    </source>
</evidence>
<proteinExistence type="predicted"/>